<sequence>MATHHAIVGTMLETHPVRIAVVVLLMELVLHVFSKSLALGSTRTIKKLKAEIVEIRKEAAPLNNPSTFSKHAKLERKAAAKDKELEKLKAKWESPKYKLLQKVPLLMRSGVWTWILYSQGKVPVIQLGKEAVWPIGPLLSFPYGGDWMGGGAVSCVFWLALCHKFSGMLVNATLPQ</sequence>
<organism evidence="7">
    <name type="scientific">Picocystis salinarum</name>
    <dbReference type="NCBI Taxonomy" id="88271"/>
    <lineage>
        <taxon>Eukaryota</taxon>
        <taxon>Viridiplantae</taxon>
        <taxon>Chlorophyta</taxon>
        <taxon>Picocystophyceae</taxon>
        <taxon>Picocystales</taxon>
        <taxon>Picocystaceae</taxon>
        <taxon>Picocystis</taxon>
    </lineage>
</organism>
<evidence type="ECO:0000256" key="3">
    <source>
        <dbReference type="ARBA" id="ARBA00022692"/>
    </source>
</evidence>
<keyword evidence="5" id="KW-1133">Transmembrane helix</keyword>
<proteinExistence type="inferred from homology"/>
<evidence type="ECO:0008006" key="8">
    <source>
        <dbReference type="Google" id="ProtNLM"/>
    </source>
</evidence>
<dbReference type="InterPro" id="IPR028945">
    <property type="entry name" value="Get1"/>
</dbReference>
<evidence type="ECO:0000256" key="1">
    <source>
        <dbReference type="ARBA" id="ARBA00004477"/>
    </source>
</evidence>
<evidence type="ECO:0000256" key="2">
    <source>
        <dbReference type="ARBA" id="ARBA00010799"/>
    </source>
</evidence>
<dbReference type="GO" id="GO:0043495">
    <property type="term" value="F:protein-membrane adaptor activity"/>
    <property type="evidence" value="ECO:0007669"/>
    <property type="project" value="TreeGrafter"/>
</dbReference>
<gene>
    <name evidence="7" type="ORF">PSAL00342_LOCUS107</name>
</gene>
<evidence type="ECO:0000256" key="6">
    <source>
        <dbReference type="ARBA" id="ARBA00023136"/>
    </source>
</evidence>
<dbReference type="EMBL" id="HBIS01000135">
    <property type="protein sequence ID" value="CAE0606291.1"/>
    <property type="molecule type" value="Transcribed_RNA"/>
</dbReference>
<evidence type="ECO:0000256" key="5">
    <source>
        <dbReference type="ARBA" id="ARBA00022989"/>
    </source>
</evidence>
<accession>A0A7S3XC24</accession>
<dbReference type="PANTHER" id="PTHR42650">
    <property type="entry name" value="TAIL-ANCHORED PROTEIN INSERTION RECEPTOR WRB"/>
    <property type="match status" value="1"/>
</dbReference>
<evidence type="ECO:0000313" key="7">
    <source>
        <dbReference type="EMBL" id="CAE0606291.1"/>
    </source>
</evidence>
<dbReference type="PANTHER" id="PTHR42650:SF1">
    <property type="entry name" value="GUIDED ENTRY OF TAIL-ANCHORED PROTEINS FACTOR 1"/>
    <property type="match status" value="1"/>
</dbReference>
<reference evidence="7" key="1">
    <citation type="submission" date="2021-01" db="EMBL/GenBank/DDBJ databases">
        <authorList>
            <person name="Corre E."/>
            <person name="Pelletier E."/>
            <person name="Niang G."/>
            <person name="Scheremetjew M."/>
            <person name="Finn R."/>
            <person name="Kale V."/>
            <person name="Holt S."/>
            <person name="Cochrane G."/>
            <person name="Meng A."/>
            <person name="Brown T."/>
            <person name="Cohen L."/>
        </authorList>
    </citation>
    <scope>NUCLEOTIDE SEQUENCE</scope>
    <source>
        <strain evidence="7">CCMP1897</strain>
    </source>
</reference>
<dbReference type="AlphaFoldDB" id="A0A7S3XC24"/>
<comment type="similarity">
    <text evidence="2">Belongs to the WRB/GET1 family.</text>
</comment>
<comment type="subcellular location">
    <subcellularLocation>
        <location evidence="1">Endoplasmic reticulum membrane</location>
        <topology evidence="1">Multi-pass membrane protein</topology>
    </subcellularLocation>
</comment>
<name>A0A7S3XC24_9CHLO</name>
<dbReference type="GO" id="GO:0071816">
    <property type="term" value="P:tail-anchored membrane protein insertion into ER membrane"/>
    <property type="evidence" value="ECO:0007669"/>
    <property type="project" value="InterPro"/>
</dbReference>
<keyword evidence="4" id="KW-0256">Endoplasmic reticulum</keyword>
<dbReference type="InterPro" id="IPR029012">
    <property type="entry name" value="Helix_hairpin_bin_sf"/>
</dbReference>
<dbReference type="Gene3D" id="1.10.287.660">
    <property type="entry name" value="Helix hairpin bin"/>
    <property type="match status" value="1"/>
</dbReference>
<dbReference type="GO" id="GO:0043529">
    <property type="term" value="C:GET complex"/>
    <property type="evidence" value="ECO:0007669"/>
    <property type="project" value="TreeGrafter"/>
</dbReference>
<dbReference type="GO" id="GO:0005789">
    <property type="term" value="C:endoplasmic reticulum membrane"/>
    <property type="evidence" value="ECO:0007669"/>
    <property type="project" value="UniProtKB-SubCell"/>
</dbReference>
<keyword evidence="6" id="KW-0472">Membrane</keyword>
<protein>
    <recommendedName>
        <fullName evidence="8">Guided entry of tail-anchored proteins 1</fullName>
    </recommendedName>
</protein>
<evidence type="ECO:0000256" key="4">
    <source>
        <dbReference type="ARBA" id="ARBA00022824"/>
    </source>
</evidence>
<keyword evidence="3" id="KW-0812">Transmembrane</keyword>
<dbReference type="Pfam" id="PF04420">
    <property type="entry name" value="CHD5"/>
    <property type="match status" value="1"/>
</dbReference>